<sequence length="1950" mass="216845">MARDQGTIKRPMLPPHLLKELGASGGGHQKRDNRTTITSRKEQRKADRQGKKIGRAEATRHRQAPAPQRSNPSSSSKSQPQKKAPAAPAKAEAKPIPKKKRPEPESEEEGEEEDFGGFDDEDDELSDGILNEDSDEEVDDDGEEEEDEDLEGEDEDEDEQSEDSPPPTSKKLSKTLKDKFAEDDAEIAALEKKLGMKGKKKLPQAFLDDGLGELLGEVDGGLEEGGSDKRKRKVEADEWLAQKRRKAEAAAAAASTKKKRVQPDSGESEDGDSDEDTDGMDEDLEGFDEEEDGLDEGDGDTDGSEGGNDDGFDDLGSEDEEMEEPPAKKARENPYVAPSTGQTAKYVPPSLRKASGAESELEARVRRQTQGLINRITEANLLTILGEIEKLYRDNARQHVTSALVDLLLIQVCDPTSLPDTLLILSAGFASAAYKVFGTDFGAQLIQEVVERQDKYYEEAQEAARGGPDVPKQTSNLITFIAQMYNFQLIGPGLIFDYIRTLLDNLSELNAELLLRIVRMCGTTLRTDDPMALKDIVTLIPGAVAKHGEKNLTVRTKFMIETITDLKNNKLKAGAGASAIVLEHTTRMKKTLGQLKSRKLKATEPLRIGLQDIRDADKTGKWWLVGASWAGKSKDKKEAKKKPEVEEQEEDDSDDESIVLDDFEEGPDLLELAREQGMNTEVRRSIFVTILSALDVQDAYIRILKLRLNKERQREIATVITKCVGAEKHYNPYYTLIARKVCENMREVKWSFQTCLWKMFGRMGEPGFAEEDEELEEDELEEEFSTQRLINTAKMVGSLIASGHMSLIAIRRLNLAYLQKKTRNWMEIMINTLLLECQTGEKPGEEVVTKVFAAAQTAPEFAIQLQHFLKKVTRKTDLTASKKETKLVRDGCKMAEAALQAVVAAEELSSASFLFFPRPFSLIVSKEKDLVIIGGGVAGYVAAIKAGQEGLKVACIEKRGTLGGTCLNVGCIPSKSLLNNSHLYHQILHDSKHRGIEVGDVKLNLQQLMKAKETSVTGLTKGVEFLLKKNGVEYIKGTGSFQDEHTVKVELNDGGETSVVGKNILIATGSEVTPFPGLAIDEKTVISSTGAIALEKVPEKLVVIGGGIIGLEMASVWSRLGSKVTVVEYLDQIGGPGMDTEIAKGIQKILKKQGINFKVGTKVVAGEKTGEEVKVQVEAAKGGKEETLDADVVLVAIGRRPYTGGLGLENIGLELDERGRVIIDSEYRTKIPHIRCVGDATFGPMLAHKAEEEAVAVVEYIKKGYGHVNYGCIPSVMYTFPEVAWVGQSEQDLKKNNIPYRIGTFPFSANSRAKTNLDTEGFVKILADPETDRLLGIHIIGPNAGEMIAEGTLALEYGASSEDISAAMANTIKERTYPLMTRREIEAQIADGRHMVIVDGYVLKVDAFMPFHPGGGKAMQHMVGRDATDEVNGLHSPEARALMNKYRVGRIEGRWKNFLPPIQGGKFRKRIAEGAKESEEEDESGRLAAPTMAVTTESPASEMESRPPSPLFDVNDNGPRKRHVKESALSSAASTTSASSLEESHGEGSLPLDGMAHLDILTRKEIKLDLDKYPAVDQDTQEAIVEKYRRLHDRIKAEGLYDCNYYAYAIECSRYITFFALMLLFLKWKWYIPSAFFLGVFWHQLVFFAHDAGHMGITHNFQVDTIIGIIIADFLGGLSLGWWKRSHNVHHIVTNSPEHDPDIEHMPFFAISHRFLANLRSTYYERVMPFDAAAKFFVSMQHHLYYVIMLFGRFNLYRLSMEYLILGQGPKKGVAAWHRWFEFAGQVFFWYWFGYELLYKSIDGGWNRFWFVMVSHMVTCPLHVQITLSHFAMSTADLGVDESFPQKMLRTTMDVDCPTWLDFFHGGLQFQAIHHLFPRIPRHNLRKTQGLVQEFCDEVGIPYALFGFVDGNKEVIGRLGEVARQAAILKKCQGVMIGEGRVEGHHHHHH</sequence>
<feature type="region of interest" description="Disordered" evidence="13">
    <location>
        <begin position="1"/>
        <end position="180"/>
    </location>
</feature>
<evidence type="ECO:0000313" key="16">
    <source>
        <dbReference type="EMBL" id="KAK4194610.1"/>
    </source>
</evidence>
<comment type="similarity">
    <text evidence="1 12">Belongs to the class-I pyridine nucleotide-disulfide oxidoreductase family.</text>
</comment>
<dbReference type="FunFam" id="1.25.40.180:FF:000050">
    <property type="entry name" value="Nuclear protein (Sgd1), putative"/>
    <property type="match status" value="1"/>
</dbReference>
<dbReference type="PROSITE" id="PS00076">
    <property type="entry name" value="PYRIDINE_REDOX_1"/>
    <property type="match status" value="1"/>
</dbReference>
<evidence type="ECO:0000256" key="1">
    <source>
        <dbReference type="ARBA" id="ARBA00007532"/>
    </source>
</evidence>
<evidence type="ECO:0000256" key="11">
    <source>
        <dbReference type="ARBA" id="ARBA00023284"/>
    </source>
</evidence>
<comment type="caution">
    <text evidence="16">The sequence shown here is derived from an EMBL/GenBank/DDBJ whole genome shotgun (WGS) entry which is preliminary data.</text>
</comment>
<feature type="compositionally biased region" description="Acidic residues" evidence="13">
    <location>
        <begin position="105"/>
        <end position="162"/>
    </location>
</feature>
<dbReference type="GO" id="GO:0005759">
    <property type="term" value="C:mitochondrial matrix"/>
    <property type="evidence" value="ECO:0007669"/>
    <property type="project" value="UniProtKB-ARBA"/>
</dbReference>
<dbReference type="Pfam" id="PF00173">
    <property type="entry name" value="Cyt-b5"/>
    <property type="match status" value="1"/>
</dbReference>
<dbReference type="GO" id="GO:0020037">
    <property type="term" value="F:heme binding"/>
    <property type="evidence" value="ECO:0007669"/>
    <property type="project" value="InterPro"/>
</dbReference>
<dbReference type="GO" id="GO:0045252">
    <property type="term" value="C:oxoglutarate dehydrogenase complex"/>
    <property type="evidence" value="ECO:0007669"/>
    <property type="project" value="TreeGrafter"/>
</dbReference>
<evidence type="ECO:0000259" key="14">
    <source>
        <dbReference type="PROSITE" id="PS50255"/>
    </source>
</evidence>
<evidence type="ECO:0000313" key="17">
    <source>
        <dbReference type="Proteomes" id="UP001303160"/>
    </source>
</evidence>
<feature type="region of interest" description="Disordered" evidence="13">
    <location>
        <begin position="215"/>
        <end position="234"/>
    </location>
</feature>
<dbReference type="GO" id="GO:0046872">
    <property type="term" value="F:metal ion binding"/>
    <property type="evidence" value="ECO:0007669"/>
    <property type="project" value="UniProtKB-KW"/>
</dbReference>
<evidence type="ECO:0000256" key="9">
    <source>
        <dbReference type="ARBA" id="ARBA00023027"/>
    </source>
</evidence>
<dbReference type="NCBIfam" id="TIGR01350">
    <property type="entry name" value="lipoamide_DH"/>
    <property type="match status" value="1"/>
</dbReference>
<feature type="region of interest" description="Disordered" evidence="13">
    <location>
        <begin position="1471"/>
        <end position="1550"/>
    </location>
</feature>
<feature type="domain" description="MI" evidence="15">
    <location>
        <begin position="681"/>
        <end position="815"/>
    </location>
</feature>
<dbReference type="SUPFAM" id="SSF55856">
    <property type="entry name" value="Cytochrome b5-like heme/steroid binding domain"/>
    <property type="match status" value="1"/>
</dbReference>
<dbReference type="InterPro" id="IPR003890">
    <property type="entry name" value="MIF4G-like_typ-3"/>
</dbReference>
<dbReference type="PRINTS" id="PR00411">
    <property type="entry name" value="PNDRDTASEI"/>
</dbReference>
<keyword evidence="3" id="KW-0349">Heme</keyword>
<dbReference type="Pfam" id="PF02854">
    <property type="entry name" value="MIF4G"/>
    <property type="match status" value="1"/>
</dbReference>
<dbReference type="SUPFAM" id="SSF48371">
    <property type="entry name" value="ARM repeat"/>
    <property type="match status" value="1"/>
</dbReference>
<dbReference type="GO" id="GO:0004148">
    <property type="term" value="F:dihydrolipoyl dehydrogenase (NADH) activity"/>
    <property type="evidence" value="ECO:0007669"/>
    <property type="project" value="UniProtKB-EC"/>
</dbReference>
<keyword evidence="11 12" id="KW-0676">Redox-active center</keyword>
<organism evidence="16 17">
    <name type="scientific">Triangularia verruculosa</name>
    <dbReference type="NCBI Taxonomy" id="2587418"/>
    <lineage>
        <taxon>Eukaryota</taxon>
        <taxon>Fungi</taxon>
        <taxon>Dikarya</taxon>
        <taxon>Ascomycota</taxon>
        <taxon>Pezizomycotina</taxon>
        <taxon>Sordariomycetes</taxon>
        <taxon>Sordariomycetidae</taxon>
        <taxon>Sordariales</taxon>
        <taxon>Podosporaceae</taxon>
        <taxon>Triangularia</taxon>
    </lineage>
</organism>
<dbReference type="InterPro" id="IPR001199">
    <property type="entry name" value="Cyt_B5-like_heme/steroid-bd"/>
</dbReference>
<dbReference type="InterPro" id="IPR018506">
    <property type="entry name" value="Cyt_B5_heme-BS"/>
</dbReference>
<keyword evidence="17" id="KW-1185">Reference proteome</keyword>
<feature type="compositionally biased region" description="Low complexity" evidence="13">
    <location>
        <begin position="1527"/>
        <end position="1550"/>
    </location>
</feature>
<accession>A0AAN6X614</accession>
<dbReference type="InterPro" id="IPR012999">
    <property type="entry name" value="Pyr_OxRdtase_I_AS"/>
</dbReference>
<dbReference type="InterPro" id="IPR005804">
    <property type="entry name" value="FA_desaturase_dom"/>
</dbReference>
<name>A0AAN6X614_9PEZI</name>
<dbReference type="SUPFAM" id="SSF55424">
    <property type="entry name" value="FAD/NAD-linked reductases, dimerisation (C-terminal) domain"/>
    <property type="match status" value="1"/>
</dbReference>
<dbReference type="EMBL" id="MU864050">
    <property type="protein sequence ID" value="KAK4194610.1"/>
    <property type="molecule type" value="Genomic_DNA"/>
</dbReference>
<evidence type="ECO:0000256" key="2">
    <source>
        <dbReference type="ARBA" id="ARBA00012608"/>
    </source>
</evidence>
<comment type="cofactor">
    <cofactor evidence="12">
        <name>FAD</name>
        <dbReference type="ChEBI" id="CHEBI:57692"/>
    </cofactor>
    <text evidence="12">Binds 1 FAD per subunit.</text>
</comment>
<proteinExistence type="inferred from homology"/>
<dbReference type="FunFam" id="3.50.50.60:FF:000025">
    <property type="entry name" value="Dihydrolipoyl dehydrogenase"/>
    <property type="match status" value="1"/>
</dbReference>
<keyword evidence="7 12" id="KW-0560">Oxidoreductase</keyword>
<feature type="compositionally biased region" description="Acidic residues" evidence="13">
    <location>
        <begin position="646"/>
        <end position="657"/>
    </location>
</feature>
<dbReference type="PRINTS" id="PR00368">
    <property type="entry name" value="FADPNR"/>
</dbReference>
<feature type="region of interest" description="Disordered" evidence="13">
    <location>
        <begin position="241"/>
        <end position="359"/>
    </location>
</feature>
<feature type="region of interest" description="Disordered" evidence="13">
    <location>
        <begin position="635"/>
        <end position="657"/>
    </location>
</feature>
<dbReference type="SMART" id="SM01117">
    <property type="entry name" value="Cyt-b5"/>
    <property type="match status" value="1"/>
</dbReference>
<dbReference type="CDD" id="cd03506">
    <property type="entry name" value="Delta6-FADS-like"/>
    <property type="match status" value="1"/>
</dbReference>
<evidence type="ECO:0000256" key="12">
    <source>
        <dbReference type="RuleBase" id="RU003692"/>
    </source>
</evidence>
<gene>
    <name evidence="16" type="ORF">QBC40DRAFT_344022</name>
</gene>
<keyword evidence="9 12" id="KW-0520">NAD</keyword>
<feature type="compositionally biased region" description="Acidic residues" evidence="13">
    <location>
        <begin position="266"/>
        <end position="324"/>
    </location>
</feature>
<feature type="compositionally biased region" description="Basic and acidic residues" evidence="13">
    <location>
        <begin position="635"/>
        <end position="645"/>
    </location>
</feature>
<evidence type="ECO:0000256" key="6">
    <source>
        <dbReference type="ARBA" id="ARBA00022827"/>
    </source>
</evidence>
<evidence type="ECO:0000256" key="4">
    <source>
        <dbReference type="ARBA" id="ARBA00022630"/>
    </source>
</evidence>
<dbReference type="Pfam" id="PF00487">
    <property type="entry name" value="FA_desaturase"/>
    <property type="match status" value="1"/>
</dbReference>
<keyword evidence="8" id="KW-0408">Iron</keyword>
<dbReference type="EC" id="1.8.1.4" evidence="2 12"/>
<dbReference type="Pfam" id="PF07992">
    <property type="entry name" value="Pyr_redox_2"/>
    <property type="match status" value="1"/>
</dbReference>
<evidence type="ECO:0000256" key="10">
    <source>
        <dbReference type="ARBA" id="ARBA00023157"/>
    </source>
</evidence>
<dbReference type="PROSITE" id="PS51366">
    <property type="entry name" value="MI"/>
    <property type="match status" value="1"/>
</dbReference>
<dbReference type="InterPro" id="IPR016156">
    <property type="entry name" value="FAD/NAD-linked_Rdtase_dimer_sf"/>
</dbReference>
<keyword evidence="5" id="KW-0479">Metal-binding</keyword>
<reference evidence="16" key="1">
    <citation type="journal article" date="2023" name="Mol. Phylogenet. Evol.">
        <title>Genome-scale phylogeny and comparative genomics of the fungal order Sordariales.</title>
        <authorList>
            <person name="Hensen N."/>
            <person name="Bonometti L."/>
            <person name="Westerberg I."/>
            <person name="Brannstrom I.O."/>
            <person name="Guillou S."/>
            <person name="Cros-Aarteil S."/>
            <person name="Calhoun S."/>
            <person name="Haridas S."/>
            <person name="Kuo A."/>
            <person name="Mondo S."/>
            <person name="Pangilinan J."/>
            <person name="Riley R."/>
            <person name="LaButti K."/>
            <person name="Andreopoulos B."/>
            <person name="Lipzen A."/>
            <person name="Chen C."/>
            <person name="Yan M."/>
            <person name="Daum C."/>
            <person name="Ng V."/>
            <person name="Clum A."/>
            <person name="Steindorff A."/>
            <person name="Ohm R.A."/>
            <person name="Martin F."/>
            <person name="Silar P."/>
            <person name="Natvig D.O."/>
            <person name="Lalanne C."/>
            <person name="Gautier V."/>
            <person name="Ament-Velasquez S.L."/>
            <person name="Kruys A."/>
            <person name="Hutchinson M.I."/>
            <person name="Powell A.J."/>
            <person name="Barry K."/>
            <person name="Miller A.N."/>
            <person name="Grigoriev I.V."/>
            <person name="Debuchy R."/>
            <person name="Gladieux P."/>
            <person name="Hiltunen Thoren M."/>
            <person name="Johannesson H."/>
        </authorList>
    </citation>
    <scope>NUCLEOTIDE SEQUENCE</scope>
    <source>
        <strain evidence="16">CBS 315.58</strain>
    </source>
</reference>
<dbReference type="Gene3D" id="3.30.390.30">
    <property type="match status" value="1"/>
</dbReference>
<dbReference type="InterPro" id="IPR006258">
    <property type="entry name" value="Lipoamide_DH"/>
</dbReference>
<feature type="compositionally biased region" description="Basic and acidic residues" evidence="13">
    <location>
        <begin position="29"/>
        <end position="60"/>
    </location>
</feature>
<dbReference type="Gene3D" id="3.50.50.60">
    <property type="entry name" value="FAD/NAD(P)-binding domain"/>
    <property type="match status" value="2"/>
</dbReference>
<dbReference type="PROSITE" id="PS00191">
    <property type="entry name" value="CYTOCHROME_B5_1"/>
    <property type="match status" value="1"/>
</dbReference>
<dbReference type="GO" id="GO:0050660">
    <property type="term" value="F:flavin adenine dinucleotide binding"/>
    <property type="evidence" value="ECO:0007669"/>
    <property type="project" value="InterPro"/>
</dbReference>
<dbReference type="InterPro" id="IPR050151">
    <property type="entry name" value="Class-I_Pyr_Nuc-Dis_Oxidored"/>
</dbReference>
<keyword evidence="6 12" id="KW-0274">FAD</keyword>
<dbReference type="PANTHER" id="PTHR22912:SF151">
    <property type="entry name" value="DIHYDROLIPOYL DEHYDROGENASE, MITOCHONDRIAL"/>
    <property type="match status" value="1"/>
</dbReference>
<evidence type="ECO:0000256" key="13">
    <source>
        <dbReference type="SAM" id="MobiDB-lite"/>
    </source>
</evidence>
<dbReference type="PANTHER" id="PTHR22912">
    <property type="entry name" value="DISULFIDE OXIDOREDUCTASE"/>
    <property type="match status" value="1"/>
</dbReference>
<keyword evidence="4 12" id="KW-0285">Flavoprotein</keyword>
<dbReference type="GO" id="GO:0003723">
    <property type="term" value="F:RNA binding"/>
    <property type="evidence" value="ECO:0007669"/>
    <property type="project" value="InterPro"/>
</dbReference>
<feature type="domain" description="Cytochrome b5 heme-binding" evidence="14">
    <location>
        <begin position="1377"/>
        <end position="1452"/>
    </location>
</feature>
<dbReference type="Gene3D" id="1.25.40.180">
    <property type="match status" value="1"/>
</dbReference>
<evidence type="ECO:0000259" key="15">
    <source>
        <dbReference type="PROSITE" id="PS51366"/>
    </source>
</evidence>
<protein>
    <recommendedName>
        <fullName evidence="2 12">Dihydrolipoyl dehydrogenase</fullName>
        <ecNumber evidence="2 12">1.8.1.4</ecNumber>
    </recommendedName>
</protein>
<dbReference type="Pfam" id="PF02852">
    <property type="entry name" value="Pyr_redox_dim"/>
    <property type="match status" value="1"/>
</dbReference>
<evidence type="ECO:0000256" key="8">
    <source>
        <dbReference type="ARBA" id="ARBA00023004"/>
    </source>
</evidence>
<dbReference type="InterPro" id="IPR003891">
    <property type="entry name" value="Initiation_fac_eIF4g_MI"/>
</dbReference>
<evidence type="ECO:0000256" key="7">
    <source>
        <dbReference type="ARBA" id="ARBA00023002"/>
    </source>
</evidence>
<dbReference type="GO" id="GO:0045333">
    <property type="term" value="P:cellular respiration"/>
    <property type="evidence" value="ECO:0007669"/>
    <property type="project" value="UniProtKB-ARBA"/>
</dbReference>
<reference evidence="16" key="2">
    <citation type="submission" date="2023-05" db="EMBL/GenBank/DDBJ databases">
        <authorList>
            <consortium name="Lawrence Berkeley National Laboratory"/>
            <person name="Steindorff A."/>
            <person name="Hensen N."/>
            <person name="Bonometti L."/>
            <person name="Westerberg I."/>
            <person name="Brannstrom I.O."/>
            <person name="Guillou S."/>
            <person name="Cros-Aarteil S."/>
            <person name="Calhoun S."/>
            <person name="Haridas S."/>
            <person name="Kuo A."/>
            <person name="Mondo S."/>
            <person name="Pangilinan J."/>
            <person name="Riley R."/>
            <person name="Labutti K."/>
            <person name="Andreopoulos B."/>
            <person name="Lipzen A."/>
            <person name="Chen C."/>
            <person name="Yanf M."/>
            <person name="Daum C."/>
            <person name="Ng V."/>
            <person name="Clum A."/>
            <person name="Ohm R."/>
            <person name="Martin F."/>
            <person name="Silar P."/>
            <person name="Natvig D."/>
            <person name="Lalanne C."/>
            <person name="Gautier V."/>
            <person name="Ament-Velasquez S.L."/>
            <person name="Kruys A."/>
            <person name="Hutchinson M.I."/>
            <person name="Powell A.J."/>
            <person name="Barry K."/>
            <person name="Miller A.N."/>
            <person name="Grigoriev I.V."/>
            <person name="Debuchy R."/>
            <person name="Gladieux P."/>
            <person name="Thoren M.H."/>
            <person name="Johannesson H."/>
        </authorList>
    </citation>
    <scope>NUCLEOTIDE SEQUENCE</scope>
    <source>
        <strain evidence="16">CBS 315.58</strain>
    </source>
</reference>
<dbReference type="Pfam" id="PF02847">
    <property type="entry name" value="MA3"/>
    <property type="match status" value="1"/>
</dbReference>
<dbReference type="Proteomes" id="UP001303160">
    <property type="component" value="Unassembled WGS sequence"/>
</dbReference>
<dbReference type="InterPro" id="IPR036400">
    <property type="entry name" value="Cyt_B5-like_heme/steroid_sf"/>
</dbReference>
<feature type="compositionally biased region" description="Low complexity" evidence="13">
    <location>
        <begin position="64"/>
        <end position="90"/>
    </location>
</feature>
<evidence type="ECO:0000256" key="3">
    <source>
        <dbReference type="ARBA" id="ARBA00022617"/>
    </source>
</evidence>
<dbReference type="FunFam" id="3.30.390.30:FF:000001">
    <property type="entry name" value="Dihydrolipoyl dehydrogenase"/>
    <property type="match status" value="1"/>
</dbReference>
<dbReference type="GO" id="GO:0006103">
    <property type="term" value="P:2-oxoglutarate metabolic process"/>
    <property type="evidence" value="ECO:0007669"/>
    <property type="project" value="TreeGrafter"/>
</dbReference>
<dbReference type="GO" id="GO:0045254">
    <property type="term" value="C:pyruvate dehydrogenase complex"/>
    <property type="evidence" value="ECO:0007669"/>
    <property type="project" value="UniProtKB-ARBA"/>
</dbReference>
<comment type="catalytic activity">
    <reaction evidence="12">
        <text>N(6)-[(R)-dihydrolipoyl]-L-lysyl-[protein] + NAD(+) = N(6)-[(R)-lipoyl]-L-lysyl-[protein] + NADH + H(+)</text>
        <dbReference type="Rhea" id="RHEA:15045"/>
        <dbReference type="Rhea" id="RHEA-COMP:10474"/>
        <dbReference type="Rhea" id="RHEA-COMP:10475"/>
        <dbReference type="ChEBI" id="CHEBI:15378"/>
        <dbReference type="ChEBI" id="CHEBI:57540"/>
        <dbReference type="ChEBI" id="CHEBI:57945"/>
        <dbReference type="ChEBI" id="CHEBI:83099"/>
        <dbReference type="ChEBI" id="CHEBI:83100"/>
        <dbReference type="EC" id="1.8.1.4"/>
    </reaction>
</comment>
<dbReference type="InterPro" id="IPR023753">
    <property type="entry name" value="FAD/NAD-binding_dom"/>
</dbReference>
<dbReference type="SMART" id="SM00543">
    <property type="entry name" value="MIF4G"/>
    <property type="match status" value="1"/>
</dbReference>
<dbReference type="Gene3D" id="3.10.120.10">
    <property type="entry name" value="Cytochrome b5-like heme/steroid binding domain"/>
    <property type="match status" value="1"/>
</dbReference>
<evidence type="ECO:0000256" key="5">
    <source>
        <dbReference type="ARBA" id="ARBA00022723"/>
    </source>
</evidence>
<dbReference type="InterPro" id="IPR036188">
    <property type="entry name" value="FAD/NAD-bd_sf"/>
</dbReference>
<comment type="miscellaneous">
    <text evidence="12">The active site is a redox-active disulfide bond.</text>
</comment>
<dbReference type="SUPFAM" id="SSF51905">
    <property type="entry name" value="FAD/NAD(P)-binding domain"/>
    <property type="match status" value="1"/>
</dbReference>
<dbReference type="InterPro" id="IPR016024">
    <property type="entry name" value="ARM-type_fold"/>
</dbReference>
<keyword evidence="10" id="KW-1015">Disulfide bond</keyword>
<dbReference type="PROSITE" id="PS50255">
    <property type="entry name" value="CYTOCHROME_B5_2"/>
    <property type="match status" value="1"/>
</dbReference>
<dbReference type="GO" id="GO:0006629">
    <property type="term" value="P:lipid metabolic process"/>
    <property type="evidence" value="ECO:0007669"/>
    <property type="project" value="InterPro"/>
</dbReference>
<dbReference type="InterPro" id="IPR004099">
    <property type="entry name" value="Pyr_nucl-diS_OxRdtase_dimer"/>
</dbReference>